<dbReference type="PANTHER" id="PTHR43304:SF1">
    <property type="entry name" value="PAC DOMAIN-CONTAINING PROTEIN"/>
    <property type="match status" value="1"/>
</dbReference>
<proteinExistence type="predicted"/>
<evidence type="ECO:0000259" key="8">
    <source>
        <dbReference type="PROSITE" id="PS50113"/>
    </source>
</evidence>
<dbReference type="SMART" id="SM00387">
    <property type="entry name" value="HATPase_c"/>
    <property type="match status" value="1"/>
</dbReference>
<dbReference type="PROSITE" id="PS50112">
    <property type="entry name" value="PAS"/>
    <property type="match status" value="1"/>
</dbReference>
<dbReference type="PANTHER" id="PTHR43304">
    <property type="entry name" value="PHYTOCHROME-LIKE PROTEIN CPH1"/>
    <property type="match status" value="1"/>
</dbReference>
<dbReference type="SUPFAM" id="SSF55785">
    <property type="entry name" value="PYP-like sensor domain (PAS domain)"/>
    <property type="match status" value="1"/>
</dbReference>
<evidence type="ECO:0000313" key="10">
    <source>
        <dbReference type="Proteomes" id="UP001163156"/>
    </source>
</evidence>
<keyword evidence="3" id="KW-0597">Phosphoprotein</keyword>
<keyword evidence="10" id="KW-1185">Reference proteome</keyword>
<evidence type="ECO:0000313" key="9">
    <source>
        <dbReference type="EMBL" id="UZD21824.1"/>
    </source>
</evidence>
<keyword evidence="4" id="KW-0808">Transferase</keyword>
<dbReference type="Gene3D" id="1.10.287.130">
    <property type="match status" value="1"/>
</dbReference>
<dbReference type="Pfam" id="PF00512">
    <property type="entry name" value="HisKA"/>
    <property type="match status" value="1"/>
</dbReference>
<dbReference type="InterPro" id="IPR013767">
    <property type="entry name" value="PAS_fold"/>
</dbReference>
<sequence>MQSNETKRTLLDDVRFQRMIEEVEDYAIILLDTEGNIRNWNRGAEKIKGYREDEILGRNFSIFYPAQDRKDKLPFRLIAETSANGRADHEGWRLRKDGSTFWAYVVITALHDEQGDIIGFTKVTRDLTERKRAEEQKDRDAKSIALQNKQLEEFAYVTSHDLQEPIRKIRAFIDLARQDMDDRESLEYYLEKIDSSAGRMIQLIKDILAFSRISPNQSQYAQVDLNQVVKDVLAEYEMVISEKNAKIQVDTLPEIQGIYLHLQQLFRNLISNALKFNEDCPIVTISFQDTAKVSSKFPDNGYLINVSDNGIGFDQKYAEQAFQPFKRLTSGFPGSGIGLALCKKIVVDHGGSITVQSKPRKGTTFTLFFPKTK</sequence>
<dbReference type="CDD" id="cd00130">
    <property type="entry name" value="PAS"/>
    <property type="match status" value="1"/>
</dbReference>
<dbReference type="SUPFAM" id="SSF55874">
    <property type="entry name" value="ATPase domain of HSP90 chaperone/DNA topoisomerase II/histidine kinase"/>
    <property type="match status" value="1"/>
</dbReference>
<dbReference type="InterPro" id="IPR004358">
    <property type="entry name" value="Sig_transdc_His_kin-like_C"/>
</dbReference>
<dbReference type="PROSITE" id="PS50109">
    <property type="entry name" value="HIS_KIN"/>
    <property type="match status" value="1"/>
</dbReference>
<gene>
    <name evidence="9" type="ORF">OM944_14245</name>
</gene>
<dbReference type="SMART" id="SM00388">
    <property type="entry name" value="HisKA"/>
    <property type="match status" value="1"/>
</dbReference>
<dbReference type="PRINTS" id="PR00344">
    <property type="entry name" value="BCTRLSENSOR"/>
</dbReference>
<dbReference type="SMART" id="SM00091">
    <property type="entry name" value="PAS"/>
    <property type="match status" value="1"/>
</dbReference>
<dbReference type="InterPro" id="IPR035965">
    <property type="entry name" value="PAS-like_dom_sf"/>
</dbReference>
<evidence type="ECO:0000259" key="7">
    <source>
        <dbReference type="PROSITE" id="PS50112"/>
    </source>
</evidence>
<dbReference type="InterPro" id="IPR052162">
    <property type="entry name" value="Sensor_kinase/Photoreceptor"/>
</dbReference>
<evidence type="ECO:0000256" key="2">
    <source>
        <dbReference type="ARBA" id="ARBA00012438"/>
    </source>
</evidence>
<dbReference type="CDD" id="cd00082">
    <property type="entry name" value="HisKA"/>
    <property type="match status" value="1"/>
</dbReference>
<dbReference type="InterPro" id="IPR003594">
    <property type="entry name" value="HATPase_dom"/>
</dbReference>
<dbReference type="Gene3D" id="3.30.565.10">
    <property type="entry name" value="Histidine kinase-like ATPase, C-terminal domain"/>
    <property type="match status" value="1"/>
</dbReference>
<keyword evidence="5" id="KW-0418">Kinase</keyword>
<evidence type="ECO:0000256" key="4">
    <source>
        <dbReference type="ARBA" id="ARBA00022679"/>
    </source>
</evidence>
<name>A0ABY6MFT5_9BACT</name>
<dbReference type="InterPro" id="IPR000700">
    <property type="entry name" value="PAS-assoc_C"/>
</dbReference>
<protein>
    <recommendedName>
        <fullName evidence="2">histidine kinase</fullName>
        <ecNumber evidence="2">2.7.13.3</ecNumber>
    </recommendedName>
</protein>
<dbReference type="PROSITE" id="PS50113">
    <property type="entry name" value="PAC"/>
    <property type="match status" value="1"/>
</dbReference>
<dbReference type="RefSeq" id="WP_264808290.1">
    <property type="nucleotide sequence ID" value="NZ_CP110226.1"/>
</dbReference>
<dbReference type="InterPro" id="IPR000014">
    <property type="entry name" value="PAS"/>
</dbReference>
<organism evidence="9 10">
    <name type="scientific">Algoriphagus halophytocola</name>
    <dbReference type="NCBI Taxonomy" id="2991499"/>
    <lineage>
        <taxon>Bacteria</taxon>
        <taxon>Pseudomonadati</taxon>
        <taxon>Bacteroidota</taxon>
        <taxon>Cytophagia</taxon>
        <taxon>Cytophagales</taxon>
        <taxon>Cyclobacteriaceae</taxon>
        <taxon>Algoriphagus</taxon>
    </lineage>
</organism>
<feature type="domain" description="Histidine kinase" evidence="6">
    <location>
        <begin position="157"/>
        <end position="373"/>
    </location>
</feature>
<dbReference type="Gene3D" id="3.30.450.20">
    <property type="entry name" value="PAS domain"/>
    <property type="match status" value="1"/>
</dbReference>
<reference evidence="9" key="1">
    <citation type="submission" date="2022-10" db="EMBL/GenBank/DDBJ databases">
        <title>Algoriphagus sp. a novel bacteria isolate from halophytes salicornia europaea.</title>
        <authorList>
            <person name="Peng Y."/>
            <person name="Jiang L."/>
            <person name="Lee J."/>
        </authorList>
    </citation>
    <scope>NUCLEOTIDE SEQUENCE</scope>
    <source>
        <strain evidence="9">TR-M5</strain>
    </source>
</reference>
<dbReference type="EMBL" id="CP110226">
    <property type="protein sequence ID" value="UZD21824.1"/>
    <property type="molecule type" value="Genomic_DNA"/>
</dbReference>
<accession>A0ABY6MFT5</accession>
<evidence type="ECO:0000256" key="5">
    <source>
        <dbReference type="ARBA" id="ARBA00022777"/>
    </source>
</evidence>
<feature type="domain" description="PAS" evidence="7">
    <location>
        <begin position="12"/>
        <end position="65"/>
    </location>
</feature>
<feature type="domain" description="PAC" evidence="8">
    <location>
        <begin position="87"/>
        <end position="139"/>
    </location>
</feature>
<evidence type="ECO:0000259" key="6">
    <source>
        <dbReference type="PROSITE" id="PS50109"/>
    </source>
</evidence>
<dbReference type="InterPro" id="IPR003661">
    <property type="entry name" value="HisK_dim/P_dom"/>
</dbReference>
<evidence type="ECO:0000256" key="1">
    <source>
        <dbReference type="ARBA" id="ARBA00000085"/>
    </source>
</evidence>
<dbReference type="InterPro" id="IPR005467">
    <property type="entry name" value="His_kinase_dom"/>
</dbReference>
<dbReference type="Pfam" id="PF02518">
    <property type="entry name" value="HATPase_c"/>
    <property type="match status" value="1"/>
</dbReference>
<dbReference type="SUPFAM" id="SSF47384">
    <property type="entry name" value="Homodimeric domain of signal transducing histidine kinase"/>
    <property type="match status" value="1"/>
</dbReference>
<dbReference type="InterPro" id="IPR036890">
    <property type="entry name" value="HATPase_C_sf"/>
</dbReference>
<dbReference type="Pfam" id="PF00989">
    <property type="entry name" value="PAS"/>
    <property type="match status" value="1"/>
</dbReference>
<dbReference type="Proteomes" id="UP001163156">
    <property type="component" value="Chromosome"/>
</dbReference>
<dbReference type="EC" id="2.7.13.3" evidence="2"/>
<dbReference type="NCBIfam" id="TIGR00229">
    <property type="entry name" value="sensory_box"/>
    <property type="match status" value="1"/>
</dbReference>
<evidence type="ECO:0000256" key="3">
    <source>
        <dbReference type="ARBA" id="ARBA00022553"/>
    </source>
</evidence>
<dbReference type="InterPro" id="IPR036097">
    <property type="entry name" value="HisK_dim/P_sf"/>
</dbReference>
<comment type="catalytic activity">
    <reaction evidence="1">
        <text>ATP + protein L-histidine = ADP + protein N-phospho-L-histidine.</text>
        <dbReference type="EC" id="2.7.13.3"/>
    </reaction>
</comment>